<feature type="transmembrane region" description="Helical" evidence="7">
    <location>
        <begin position="262"/>
        <end position="286"/>
    </location>
</feature>
<dbReference type="GO" id="GO:0005886">
    <property type="term" value="C:plasma membrane"/>
    <property type="evidence" value="ECO:0007669"/>
    <property type="project" value="UniProtKB-SubCell"/>
</dbReference>
<feature type="transmembrane region" description="Helical" evidence="7">
    <location>
        <begin position="152"/>
        <end position="172"/>
    </location>
</feature>
<feature type="transmembrane region" description="Helical" evidence="7">
    <location>
        <begin position="370"/>
        <end position="388"/>
    </location>
</feature>
<evidence type="ECO:0000313" key="8">
    <source>
        <dbReference type="EMBL" id="AZI57202.1"/>
    </source>
</evidence>
<comment type="subcellular location">
    <subcellularLocation>
        <location evidence="1">Cell membrane</location>
        <topology evidence="1">Multi-pass membrane protein</topology>
    </subcellularLocation>
</comment>
<dbReference type="PANTHER" id="PTHR42770:SF7">
    <property type="entry name" value="MEMBRANE PROTEIN"/>
    <property type="match status" value="1"/>
</dbReference>
<feature type="transmembrane region" description="Helical" evidence="7">
    <location>
        <begin position="221"/>
        <end position="242"/>
    </location>
</feature>
<feature type="region of interest" description="Disordered" evidence="6">
    <location>
        <begin position="430"/>
        <end position="452"/>
    </location>
</feature>
<evidence type="ECO:0000256" key="1">
    <source>
        <dbReference type="ARBA" id="ARBA00004651"/>
    </source>
</evidence>
<organism evidence="8 9">
    <name type="scientific">Nakamurella antarctica</name>
    <dbReference type="NCBI Taxonomy" id="1902245"/>
    <lineage>
        <taxon>Bacteria</taxon>
        <taxon>Bacillati</taxon>
        <taxon>Actinomycetota</taxon>
        <taxon>Actinomycetes</taxon>
        <taxon>Nakamurellales</taxon>
        <taxon>Nakamurellaceae</taxon>
        <taxon>Nakamurella</taxon>
    </lineage>
</organism>
<dbReference type="Pfam" id="PF13520">
    <property type="entry name" value="AA_permease_2"/>
    <property type="match status" value="1"/>
</dbReference>
<feature type="compositionally biased region" description="Polar residues" evidence="6">
    <location>
        <begin position="443"/>
        <end position="452"/>
    </location>
</feature>
<feature type="transmembrane region" description="Helical" evidence="7">
    <location>
        <begin position="88"/>
        <end position="111"/>
    </location>
</feature>
<dbReference type="EMBL" id="CP034170">
    <property type="protein sequence ID" value="AZI57202.1"/>
    <property type="molecule type" value="Genomic_DNA"/>
</dbReference>
<reference evidence="8 9" key="1">
    <citation type="submission" date="2018-11" db="EMBL/GenBank/DDBJ databases">
        <authorList>
            <person name="Da X."/>
        </authorList>
    </citation>
    <scope>NUCLEOTIDE SEQUENCE [LARGE SCALE GENOMIC DNA]</scope>
    <source>
        <strain evidence="8 9">S14-144</strain>
    </source>
</reference>
<feature type="transmembrane region" description="Helical" evidence="7">
    <location>
        <begin position="117"/>
        <end position="140"/>
    </location>
</feature>
<protein>
    <submittedName>
        <fullName evidence="8">Amino acid permease</fullName>
    </submittedName>
</protein>
<dbReference type="KEGG" id="nak:EH165_02545"/>
<sequence>MSVDGESDGHQIGLVAAIALCVGTMVGGGVFALSGIILNDTGPLAMVAYFLAAVAVLFSALSFAAVASRAKDGDSGYGPIAQHLGPRWRFVTMWAFYVSAIAGGAFMLVAFGSYLRYFLAAANPLLMGLAAALALVLLNLGPIDLVGRTETALVVFKLTVLVGLIGVGLASFKVDLLVPFAPHGLGVVLTSSGLLFSAYLGFSVVTNVAGVVKNPRRTVPLAILVSLLIVAIVYVGITVAMLMSGQKAFGAAGVAQAANSLIGPWGGAIIAITACVSTLSGANAVILGNSQLLIKMAANGDIPARMGHIRKGGHAYASVLLTGIVAVVLMLTGGLQSIVAYCSVAGIVGLVLMNVTALQMARNGWPGAGLRLPFGIAIPALGTILALAQLPSLGWKNVLIGLSLVAAGLVVYAVRERSLRTRRRSNVLGPVNLFPPQRPSVPPTQSRSAGSA</sequence>
<evidence type="ECO:0000256" key="4">
    <source>
        <dbReference type="ARBA" id="ARBA00022989"/>
    </source>
</evidence>
<evidence type="ECO:0000256" key="6">
    <source>
        <dbReference type="SAM" id="MobiDB-lite"/>
    </source>
</evidence>
<reference evidence="8 9" key="2">
    <citation type="submission" date="2018-12" db="EMBL/GenBank/DDBJ databases">
        <title>Nakamurella antarcticus sp. nov., isolated from Antarctica South Shetland Islands soil.</title>
        <authorList>
            <person name="Peng F."/>
        </authorList>
    </citation>
    <scope>NUCLEOTIDE SEQUENCE [LARGE SCALE GENOMIC DNA]</scope>
    <source>
        <strain evidence="8 9">S14-144</strain>
    </source>
</reference>
<keyword evidence="4 7" id="KW-1133">Transmembrane helix</keyword>
<dbReference type="Proteomes" id="UP000268084">
    <property type="component" value="Chromosome"/>
</dbReference>
<dbReference type="PIRSF" id="PIRSF006060">
    <property type="entry name" value="AA_transporter"/>
    <property type="match status" value="1"/>
</dbReference>
<dbReference type="OrthoDB" id="9762947at2"/>
<dbReference type="PANTHER" id="PTHR42770">
    <property type="entry name" value="AMINO ACID TRANSPORTER-RELATED"/>
    <property type="match status" value="1"/>
</dbReference>
<dbReference type="AlphaFoldDB" id="A0A3G8ZIH9"/>
<evidence type="ECO:0000256" key="3">
    <source>
        <dbReference type="ARBA" id="ARBA00022692"/>
    </source>
</evidence>
<feature type="transmembrane region" description="Helical" evidence="7">
    <location>
        <begin position="315"/>
        <end position="332"/>
    </location>
</feature>
<dbReference type="Gene3D" id="1.20.1740.10">
    <property type="entry name" value="Amino acid/polyamine transporter I"/>
    <property type="match status" value="1"/>
</dbReference>
<keyword evidence="9" id="KW-1185">Reference proteome</keyword>
<gene>
    <name evidence="8" type="ORF">EH165_02545</name>
</gene>
<dbReference type="InterPro" id="IPR050367">
    <property type="entry name" value="APC_superfamily"/>
</dbReference>
<dbReference type="InterPro" id="IPR002293">
    <property type="entry name" value="AA/rel_permease1"/>
</dbReference>
<feature type="transmembrane region" description="Helical" evidence="7">
    <location>
        <begin position="12"/>
        <end position="38"/>
    </location>
</feature>
<name>A0A3G8ZIH9_9ACTN</name>
<keyword evidence="2" id="KW-1003">Cell membrane</keyword>
<feature type="transmembrane region" description="Helical" evidence="7">
    <location>
        <begin position="338"/>
        <end position="358"/>
    </location>
</feature>
<feature type="transmembrane region" description="Helical" evidence="7">
    <location>
        <begin position="44"/>
        <end position="67"/>
    </location>
</feature>
<dbReference type="GO" id="GO:0022857">
    <property type="term" value="F:transmembrane transporter activity"/>
    <property type="evidence" value="ECO:0007669"/>
    <property type="project" value="InterPro"/>
</dbReference>
<evidence type="ECO:0000256" key="5">
    <source>
        <dbReference type="ARBA" id="ARBA00023136"/>
    </source>
</evidence>
<proteinExistence type="predicted"/>
<keyword evidence="3 7" id="KW-0812">Transmembrane</keyword>
<evidence type="ECO:0000256" key="7">
    <source>
        <dbReference type="SAM" id="Phobius"/>
    </source>
</evidence>
<feature type="transmembrane region" description="Helical" evidence="7">
    <location>
        <begin position="184"/>
        <end position="209"/>
    </location>
</feature>
<evidence type="ECO:0000256" key="2">
    <source>
        <dbReference type="ARBA" id="ARBA00022475"/>
    </source>
</evidence>
<feature type="transmembrane region" description="Helical" evidence="7">
    <location>
        <begin position="394"/>
        <end position="414"/>
    </location>
</feature>
<accession>A0A3G8ZIH9</accession>
<keyword evidence="5 7" id="KW-0472">Membrane</keyword>
<evidence type="ECO:0000313" key="9">
    <source>
        <dbReference type="Proteomes" id="UP000268084"/>
    </source>
</evidence>
<dbReference type="RefSeq" id="WP_124797887.1">
    <property type="nucleotide sequence ID" value="NZ_CP034170.1"/>
</dbReference>